<dbReference type="AlphaFoldDB" id="A0A369JEZ8"/>
<evidence type="ECO:0000256" key="1">
    <source>
        <dbReference type="SAM" id="Phobius"/>
    </source>
</evidence>
<evidence type="ECO:0000259" key="2">
    <source>
        <dbReference type="Pfam" id="PF12697"/>
    </source>
</evidence>
<dbReference type="Pfam" id="PF12697">
    <property type="entry name" value="Abhydrolase_6"/>
    <property type="match status" value="1"/>
</dbReference>
<gene>
    <name evidence="3" type="primary">abhd12_0</name>
    <name evidence="3" type="ORF">Hypma_000812</name>
</gene>
<dbReference type="GO" id="GO:0052651">
    <property type="term" value="P:monoacylglycerol catabolic process"/>
    <property type="evidence" value="ECO:0007669"/>
    <property type="project" value="TreeGrafter"/>
</dbReference>
<dbReference type="PANTHER" id="PTHR12277:SF194">
    <property type="entry name" value="FI04476P"/>
    <property type="match status" value="1"/>
</dbReference>
<protein>
    <submittedName>
        <fullName evidence="3">Monoacylglycerol lipase ABHD12</fullName>
    </submittedName>
</protein>
<feature type="transmembrane region" description="Helical" evidence="1">
    <location>
        <begin position="12"/>
        <end position="32"/>
    </location>
</feature>
<proteinExistence type="predicted"/>
<dbReference type="Proteomes" id="UP000076154">
    <property type="component" value="Unassembled WGS sequence"/>
</dbReference>
<dbReference type="OrthoDB" id="446723at2759"/>
<name>A0A369JEZ8_HYPMA</name>
<keyword evidence="1" id="KW-0812">Transmembrane</keyword>
<evidence type="ECO:0000313" key="4">
    <source>
        <dbReference type="Proteomes" id="UP000076154"/>
    </source>
</evidence>
<dbReference type="STRING" id="39966.A0A369JEZ8"/>
<dbReference type="GO" id="GO:0047372">
    <property type="term" value="F:monoacylglycerol lipase activity"/>
    <property type="evidence" value="ECO:0007669"/>
    <property type="project" value="TreeGrafter"/>
</dbReference>
<organism evidence="3 4">
    <name type="scientific">Hypsizygus marmoreus</name>
    <name type="common">White beech mushroom</name>
    <name type="synonym">Agaricus marmoreus</name>
    <dbReference type="NCBI Taxonomy" id="39966"/>
    <lineage>
        <taxon>Eukaryota</taxon>
        <taxon>Fungi</taxon>
        <taxon>Dikarya</taxon>
        <taxon>Basidiomycota</taxon>
        <taxon>Agaricomycotina</taxon>
        <taxon>Agaricomycetes</taxon>
        <taxon>Agaricomycetidae</taxon>
        <taxon>Agaricales</taxon>
        <taxon>Tricholomatineae</taxon>
        <taxon>Lyophyllaceae</taxon>
        <taxon>Hypsizygus</taxon>
    </lineage>
</organism>
<dbReference type="InParanoid" id="A0A369JEZ8"/>
<dbReference type="GO" id="GO:0006660">
    <property type="term" value="P:phosphatidylserine catabolic process"/>
    <property type="evidence" value="ECO:0007669"/>
    <property type="project" value="TreeGrafter"/>
</dbReference>
<dbReference type="InterPro" id="IPR000073">
    <property type="entry name" value="AB_hydrolase_1"/>
</dbReference>
<dbReference type="GO" id="GO:0005789">
    <property type="term" value="C:endoplasmic reticulum membrane"/>
    <property type="evidence" value="ECO:0007669"/>
    <property type="project" value="TreeGrafter"/>
</dbReference>
<keyword evidence="1" id="KW-0472">Membrane</keyword>
<keyword evidence="1" id="KW-1133">Transmembrane helix</keyword>
<feature type="domain" description="AB hydrolase-1" evidence="2">
    <location>
        <begin position="111"/>
        <end position="294"/>
    </location>
</feature>
<dbReference type="InterPro" id="IPR029058">
    <property type="entry name" value="AB_hydrolase_fold"/>
</dbReference>
<evidence type="ECO:0000313" key="3">
    <source>
        <dbReference type="EMBL" id="RDB17974.1"/>
    </source>
</evidence>
<keyword evidence="4" id="KW-1185">Reference proteome</keyword>
<dbReference type="Gene3D" id="3.40.50.1820">
    <property type="entry name" value="alpha/beta hydrolase"/>
    <property type="match status" value="1"/>
</dbReference>
<reference evidence="3" key="1">
    <citation type="submission" date="2018-04" db="EMBL/GenBank/DDBJ databases">
        <title>Whole genome sequencing of Hypsizygus marmoreus.</title>
        <authorList>
            <person name="Choi I.-G."/>
            <person name="Min B."/>
            <person name="Kim J.-G."/>
            <person name="Kim S."/>
            <person name="Oh Y.-L."/>
            <person name="Kong W.-S."/>
            <person name="Park H."/>
            <person name="Jeong J."/>
            <person name="Song E.-S."/>
        </authorList>
    </citation>
    <scope>NUCLEOTIDE SEQUENCE [LARGE SCALE GENOMIC DNA]</scope>
    <source>
        <strain evidence="3">51987-8</strain>
    </source>
</reference>
<dbReference type="EMBL" id="LUEZ02000107">
    <property type="protein sequence ID" value="RDB17974.1"/>
    <property type="molecule type" value="Genomic_DNA"/>
</dbReference>
<dbReference type="PANTHER" id="PTHR12277">
    <property type="entry name" value="ALPHA/BETA HYDROLASE DOMAIN-CONTAINING PROTEIN"/>
    <property type="match status" value="1"/>
</dbReference>
<accession>A0A369JEZ8</accession>
<dbReference type="SUPFAM" id="SSF53474">
    <property type="entry name" value="alpha/beta-Hydrolases"/>
    <property type="match status" value="1"/>
</dbReference>
<sequence length="390" mass="43289">MSSTFLRRVQLFLVVSGGLYAASVALLTIPFFQSHTIYMNALRFPWFANFDIPERYGLSPNKTLNLKIETPDKETLGAWFVLADSYYQSLPSIPSEVDTHVSVALKRNPTILFFHGNAATRAFHARILHYEAYSSRLSANVLAIDYRGFADSTGSPSEAGLVRDGRAAFDWLVAHGAKEEDILIVGHSLGTGVTSQLAAQLSDDGITPRGIVLLSPFSSIREVLNTYKIFGAIPLMRPIAMIPYAPQLITQALTHRFDSLSAVPRIKGDVLIAHSENDWDIPHTHAQVLFDAFLEPYLPSVSLPGFTLSLAKEEWASFQAQREARSTKRDELVNHVQLPNFGAVDSFEQEGRKVSFVKTHAGGHDYLGVQEGVQDHMRTFFGLDLPRQDT</sequence>
<comment type="caution">
    <text evidence="3">The sequence shown here is derived from an EMBL/GenBank/DDBJ whole genome shotgun (WGS) entry which is preliminary data.</text>
</comment>
<dbReference type="GO" id="GO:0004622">
    <property type="term" value="F:phosphatidylcholine lysophospholipase activity"/>
    <property type="evidence" value="ECO:0007669"/>
    <property type="project" value="TreeGrafter"/>
</dbReference>